<dbReference type="PANTHER" id="PTHR35446:SF3">
    <property type="entry name" value="CMD DOMAIN-CONTAINING PROTEIN"/>
    <property type="match status" value="1"/>
</dbReference>
<dbReference type="InterPro" id="IPR004675">
    <property type="entry name" value="AhpD_core"/>
</dbReference>
<feature type="domain" description="Carboxymuconolactone decarboxylase-like" evidence="1">
    <location>
        <begin position="44"/>
        <end position="121"/>
    </location>
</feature>
<keyword evidence="2" id="KW-0560">Oxidoreductase</keyword>
<name>A0A255XIW2_9PROT</name>
<dbReference type="OrthoDB" id="9808310at2"/>
<sequence>MSHIPTPASLDAAPAASQPLLSKVQAQLGSLPNFFRLLATSPAALTGYLDLGAALSQGELDLKTRERIALAVSKANSCDYCGAAHGYLATHLAKLDAAEIRANRAGGSTDTKADAAVRFATEVARSQGRIDPATLTAARAAGFSDAALIEIVGVVTHVTFSNLINNAFDTEIDFPLAA</sequence>
<dbReference type="AlphaFoldDB" id="A0A255XIW2"/>
<dbReference type="GO" id="GO:0051920">
    <property type="term" value="F:peroxiredoxin activity"/>
    <property type="evidence" value="ECO:0007669"/>
    <property type="project" value="InterPro"/>
</dbReference>
<proteinExistence type="predicted"/>
<dbReference type="SUPFAM" id="SSF69118">
    <property type="entry name" value="AhpD-like"/>
    <property type="match status" value="1"/>
</dbReference>
<evidence type="ECO:0000259" key="1">
    <source>
        <dbReference type="Pfam" id="PF02627"/>
    </source>
</evidence>
<gene>
    <name evidence="2" type="ORF">CHR90_18075</name>
</gene>
<protein>
    <submittedName>
        <fullName evidence="2">Alkylhydroperoxidase</fullName>
    </submittedName>
</protein>
<dbReference type="Pfam" id="PF02627">
    <property type="entry name" value="CMD"/>
    <property type="match status" value="1"/>
</dbReference>
<reference evidence="2 3" key="1">
    <citation type="submission" date="2017-07" db="EMBL/GenBank/DDBJ databases">
        <title>Elstera cyanobacteriorum sp. nov., a novel bacterium isolated from cyanobacterial aggregates in a eutrophic lake.</title>
        <authorList>
            <person name="Cai H."/>
        </authorList>
    </citation>
    <scope>NUCLEOTIDE SEQUENCE [LARGE SCALE GENOMIC DNA]</scope>
    <source>
        <strain evidence="2 3">TH019</strain>
    </source>
</reference>
<accession>A0A255XIW2</accession>
<dbReference type="PANTHER" id="PTHR35446">
    <property type="entry name" value="SI:CH211-175M2.5"/>
    <property type="match status" value="1"/>
</dbReference>
<dbReference type="InterPro" id="IPR003779">
    <property type="entry name" value="CMD-like"/>
</dbReference>
<dbReference type="NCBIfam" id="TIGR00778">
    <property type="entry name" value="ahpD_dom"/>
    <property type="match status" value="1"/>
</dbReference>
<dbReference type="Proteomes" id="UP000216361">
    <property type="component" value="Unassembled WGS sequence"/>
</dbReference>
<keyword evidence="3" id="KW-1185">Reference proteome</keyword>
<evidence type="ECO:0000313" key="2">
    <source>
        <dbReference type="EMBL" id="OYQ16878.1"/>
    </source>
</evidence>
<dbReference type="InterPro" id="IPR029032">
    <property type="entry name" value="AhpD-like"/>
</dbReference>
<dbReference type="EMBL" id="NOXS01000035">
    <property type="protein sequence ID" value="OYQ16878.1"/>
    <property type="molecule type" value="Genomic_DNA"/>
</dbReference>
<dbReference type="RefSeq" id="WP_094410516.1">
    <property type="nucleotide sequence ID" value="NZ_BMJZ01000003.1"/>
</dbReference>
<dbReference type="Gene3D" id="1.20.1290.10">
    <property type="entry name" value="AhpD-like"/>
    <property type="match status" value="1"/>
</dbReference>
<organism evidence="2 3">
    <name type="scientific">Elstera cyanobacteriorum</name>
    <dbReference type="NCBI Taxonomy" id="2022747"/>
    <lineage>
        <taxon>Bacteria</taxon>
        <taxon>Pseudomonadati</taxon>
        <taxon>Pseudomonadota</taxon>
        <taxon>Alphaproteobacteria</taxon>
        <taxon>Rhodospirillales</taxon>
        <taxon>Rhodospirillaceae</taxon>
        <taxon>Elstera</taxon>
    </lineage>
</organism>
<comment type="caution">
    <text evidence="2">The sequence shown here is derived from an EMBL/GenBank/DDBJ whole genome shotgun (WGS) entry which is preliminary data.</text>
</comment>
<keyword evidence="2" id="KW-0575">Peroxidase</keyword>
<evidence type="ECO:0000313" key="3">
    <source>
        <dbReference type="Proteomes" id="UP000216361"/>
    </source>
</evidence>